<dbReference type="Pfam" id="PF17973">
    <property type="entry name" value="bMG10"/>
    <property type="match status" value="1"/>
</dbReference>
<dbReference type="KEGG" id="psac:PSM36_0057"/>
<dbReference type="InterPro" id="IPR041203">
    <property type="entry name" value="Bact_A2M_MG5"/>
</dbReference>
<dbReference type="Proteomes" id="UP000187464">
    <property type="component" value="Chromosome I"/>
</dbReference>
<dbReference type="InterPro" id="IPR021868">
    <property type="entry name" value="Alpha_2_Macroglob_MG3"/>
</dbReference>
<dbReference type="STRING" id="1642647.PSM36_0057"/>
<reference evidence="5 6" key="1">
    <citation type="submission" date="2016-08" db="EMBL/GenBank/DDBJ databases">
        <authorList>
            <person name="Seilhamer J.J."/>
        </authorList>
    </citation>
    <scope>NUCLEOTIDE SEQUENCE [LARGE SCALE GENOMIC DNA]</scope>
    <source>
        <strain evidence="5">M3/6</strain>
    </source>
</reference>
<dbReference type="Pfam" id="PF17962">
    <property type="entry name" value="bMG6"/>
    <property type="match status" value="1"/>
</dbReference>
<keyword evidence="2" id="KW-0732">Signal</keyword>
<feature type="domain" description="Alpha-2-macroglobulin" evidence="4">
    <location>
        <begin position="1204"/>
        <end position="1293"/>
    </location>
</feature>
<dbReference type="Gene3D" id="2.60.40.1930">
    <property type="match status" value="1"/>
</dbReference>
<name>A0A1R3SR53_9BACT</name>
<evidence type="ECO:0000256" key="1">
    <source>
        <dbReference type="ARBA" id="ARBA00010556"/>
    </source>
</evidence>
<dbReference type="Pfam" id="PF01835">
    <property type="entry name" value="MG2"/>
    <property type="match status" value="1"/>
</dbReference>
<dbReference type="Pfam" id="PF00207">
    <property type="entry name" value="A2M"/>
    <property type="match status" value="1"/>
</dbReference>
<dbReference type="SMART" id="SM01359">
    <property type="entry name" value="A2M_N_2"/>
    <property type="match status" value="1"/>
</dbReference>
<dbReference type="PANTHER" id="PTHR40094">
    <property type="entry name" value="ALPHA-2-MACROGLOBULIN HOMOLOG"/>
    <property type="match status" value="1"/>
</dbReference>
<dbReference type="CDD" id="cd02891">
    <property type="entry name" value="A2M_like"/>
    <property type="match status" value="1"/>
</dbReference>
<dbReference type="InterPro" id="IPR001599">
    <property type="entry name" value="Macroglobln_a2"/>
</dbReference>
<dbReference type="GO" id="GO:0004866">
    <property type="term" value="F:endopeptidase inhibitor activity"/>
    <property type="evidence" value="ECO:0007669"/>
    <property type="project" value="InterPro"/>
</dbReference>
<dbReference type="PANTHER" id="PTHR40094:SF1">
    <property type="entry name" value="UBIQUITIN DOMAIN-CONTAINING PROTEIN"/>
    <property type="match status" value="1"/>
</dbReference>
<dbReference type="InterPro" id="IPR041246">
    <property type="entry name" value="Bact_MG10"/>
</dbReference>
<evidence type="ECO:0000313" key="6">
    <source>
        <dbReference type="Proteomes" id="UP000187464"/>
    </source>
</evidence>
<sequence length="1866" mass="208927">MTLVSNFYRMRRTSLLFFSVICVALLLLLAGCSTKSGKEIDPEFARYISAFTYGNVSSDAFIQIELVQEIPAVELNAEVKDKLFSFSPSLKGQTFWVNGNTIRFMPDAGELEPGKEYHIGFLLGKVLDVEEKFRQFNFSIRVNEQSFTADLLPFSPMSMSDLTWNRVEVTMNLSNPVSSDDVTRMFDVKGAKQSHIQVKPAGATAFHVSIDSLQRTDKPQQYALTIDGKAINSKKKVEYTIDIPAFSKDHFEVTDVRMMQVADPHIRLTFSDPVSQTQDLEGLIVPSGVKNFTYRIDKNVIKIYPETLPKGQMELQIYEGIKNNSGLNLDKSYLYQLQVDDDKPQIKFEKSGNILPDAEQLLLPFSAVNLWAVDVQVVKIYRNNLLYYLQSSSLNNNQSGSELRRFGRLVMKKRIRLDRDKQLDLSKWNNFTIDLSQMIGKDPGALYMVQLSMRSDYSLYPCEGIRPQSPDEAIMKRFSDDQLSEEDEAVWDEPYPYYYEPIDWSGYKWEERDDPCKPTYYMLQDRRIQTMVMASNVGIIAKAGQGHIMSVAVTDILSTEPLSGAEVTIYNYQMQVMGSGKTDRKGFAEIDYKKGRPFVVTVAKGNDTGYLEVADQASLSLSRFDVSGKEIQKGLKGYVYTERGVWRPGDTIFVSFILEDREKKLPEGHPVTLEVYTPRGQFYQRQVKSDGLNGFYTFTVPTDPAAETGVWQGQVKVGGTTFHKSLRIETIKPNRLRVRLDTDSIIDASNGVISGTLTSQWLHGAPASNLKADVDLTLYASDNPFKGYVGYSFNNPIVKFETSKTKIFEGVLNASGVAGVNAKVPVAENAPGMLRGNILSRVYETGGDMSFYAQTVFYSPYKRYVGVKAPDLRPGQFLETDSPVPFDVVTVDAYGKAVSGNVEYTVYKLNWSWWWDSTQEDLGSYVNNTAANIVANGDVTLTNGKGKIDFQVDYPDWGRYLLLVKDKEGKHATGTVFYVDWPLWRGRSAKSDPEGLTMLAFSTDKPSYETGEKATVIIPKSSEGRVLISIENGSGILHREWVKTSGEEDTKYVIEVTENMAPNFYVFATMLQPHAQTVNDLPIRMYGVVNVGVENKNSILEPVIRMPDMLKPEKEFTISVSEKTKKPMTYTLAIVDEGLLDLTAFKTPNAWSEFYAREALGVRTWDLFDRVLGANTGMMGPLLSIGGDEALRPSRDNVNRFKPVVKFIGPFELKGGETKSHTIRLPQYIGSVRVMVVAGGDGAYGNAEKTVEVKNDLMTLSTLPRIMGPDEEVWLPVNVFAMGNSVKNVQVSIQTKGLLKPTDGTTKNVSFDKPGDKIVFFKLASGKETGAEQVEIKATGNGMSFSETIDIAVRNPNPPTVITQAKLIDPGESVTLDIQTEGVEPDDWATLELSRLPSVNFSQNMNYLLEYPHGCTEQITSQAFPLLYIEEFTVLREDEKKQMTAKVNEVIRMLSSRQLADGGFMYWYGDSYASEWATTYAGHFLIEAKNKGYEVPETVLSRWAQFQRRLAQNWLPTNPNRTYYSVSMIELQQAYRLYTLVLNGTTELGAMNRMRELSGLSLQARWRLAAAYAMAGRVDVANSLVFNLPDEVSAYSFNNDTYGTSARDRAMILETYLLLDNVEKAMSIAPSVAESLSSSYITTQTAAFGLVAMAKLAGQVGSGNIDVDWTLNGRNMENVNTPKAIHQVDINPDKKLSVNLTNKGEGKLYTRLSARTIPQVGTDQEPTQGRFRMSVRYVDLNGNPLNVESLPQGTEFTVVVTVQNSAEQAFTDLALTQVFPSGWEIFNERMLEADASASGGGYNYRDIRDDRVLTYFNLGAGQTKTFRVRLQAAYRGNYYLPPVSCQAMYAPHEEARNRGAWVKVVE</sequence>
<dbReference type="InterPro" id="IPR047565">
    <property type="entry name" value="Alpha-macroglob_thiol-ester_cl"/>
</dbReference>
<dbReference type="InterPro" id="IPR051802">
    <property type="entry name" value="YfhM-like"/>
</dbReference>
<organism evidence="5 6">
    <name type="scientific">Proteiniphilum saccharofermentans</name>
    <dbReference type="NCBI Taxonomy" id="1642647"/>
    <lineage>
        <taxon>Bacteria</taxon>
        <taxon>Pseudomonadati</taxon>
        <taxon>Bacteroidota</taxon>
        <taxon>Bacteroidia</taxon>
        <taxon>Bacteroidales</taxon>
        <taxon>Dysgonomonadaceae</taxon>
        <taxon>Proteiniphilum</taxon>
    </lineage>
</organism>
<evidence type="ECO:0000259" key="3">
    <source>
        <dbReference type="SMART" id="SM01359"/>
    </source>
</evidence>
<dbReference type="Gene3D" id="1.50.10.20">
    <property type="match status" value="1"/>
</dbReference>
<dbReference type="EMBL" id="LT605205">
    <property type="protein sequence ID" value="SCD18893.1"/>
    <property type="molecule type" value="Genomic_DNA"/>
</dbReference>
<dbReference type="InterPro" id="IPR011625">
    <property type="entry name" value="A2M_N_BRD"/>
</dbReference>
<dbReference type="SMART" id="SM01360">
    <property type="entry name" value="A2M"/>
    <property type="match status" value="1"/>
</dbReference>
<evidence type="ECO:0000313" key="5">
    <source>
        <dbReference type="EMBL" id="SCD18893.1"/>
    </source>
</evidence>
<feature type="domain" description="Alpha-2-macroglobulin bait region" evidence="3">
    <location>
        <begin position="999"/>
        <end position="1142"/>
    </location>
</feature>
<keyword evidence="6" id="KW-1185">Reference proteome</keyword>
<dbReference type="Pfam" id="PF07703">
    <property type="entry name" value="A2M_BRD"/>
    <property type="match status" value="1"/>
</dbReference>
<evidence type="ECO:0008006" key="7">
    <source>
        <dbReference type="Google" id="ProtNLM"/>
    </source>
</evidence>
<proteinExistence type="inferred from homology"/>
<dbReference type="InterPro" id="IPR002890">
    <property type="entry name" value="MG2"/>
</dbReference>
<dbReference type="SMART" id="SM01419">
    <property type="entry name" value="Thiol-ester_cl"/>
    <property type="match status" value="1"/>
</dbReference>
<accession>A0A1R3SR53</accession>
<protein>
    <recommendedName>
        <fullName evidence="7">Alpha-2-macroglobulin</fullName>
    </recommendedName>
</protein>
<dbReference type="SUPFAM" id="SSF48239">
    <property type="entry name" value="Terpenoid cyclases/Protein prenyltransferases"/>
    <property type="match status" value="1"/>
</dbReference>
<dbReference type="InterPro" id="IPR041462">
    <property type="entry name" value="Bact_A2M_MG6"/>
</dbReference>
<evidence type="ECO:0000259" key="4">
    <source>
        <dbReference type="SMART" id="SM01360"/>
    </source>
</evidence>
<dbReference type="InterPro" id="IPR008930">
    <property type="entry name" value="Terpenoid_cyclase/PrenylTrfase"/>
</dbReference>
<comment type="similarity">
    <text evidence="1">Belongs to the protease inhibitor I39 (alpha-2-macroglobulin) family. Bacterial alpha-2-macroglobulin subfamily.</text>
</comment>
<dbReference type="Pfam" id="PF11974">
    <property type="entry name" value="bMG3"/>
    <property type="match status" value="1"/>
</dbReference>
<dbReference type="Pfam" id="PF17972">
    <property type="entry name" value="bMG5"/>
    <property type="match status" value="1"/>
</dbReference>
<evidence type="ECO:0000256" key="2">
    <source>
        <dbReference type="ARBA" id="ARBA00022729"/>
    </source>
</evidence>
<gene>
    <name evidence="5" type="ORF">PSM36_0057</name>
</gene>